<proteinExistence type="predicted"/>
<dbReference type="PANTHER" id="PTHR36730:SF1">
    <property type="entry name" value="CATHEPSIN PROPEPTIDE INHIBITOR DOMAIN-CONTAINING PROTEIN"/>
    <property type="match status" value="1"/>
</dbReference>
<comment type="caution">
    <text evidence="1">The sequence shown here is derived from an EMBL/GenBank/DDBJ whole genome shotgun (WGS) entry which is preliminary data.</text>
</comment>
<dbReference type="EMBL" id="JBBWWR010000008">
    <property type="protein sequence ID" value="KAK8962442.1"/>
    <property type="molecule type" value="Genomic_DNA"/>
</dbReference>
<evidence type="ECO:0000313" key="2">
    <source>
        <dbReference type="Proteomes" id="UP001412067"/>
    </source>
</evidence>
<reference evidence="1 2" key="1">
    <citation type="journal article" date="2022" name="Nat. Plants">
        <title>Genomes of leafy and leafless Platanthera orchids illuminate the evolution of mycoheterotrophy.</title>
        <authorList>
            <person name="Li M.H."/>
            <person name="Liu K.W."/>
            <person name="Li Z."/>
            <person name="Lu H.C."/>
            <person name="Ye Q.L."/>
            <person name="Zhang D."/>
            <person name="Wang J.Y."/>
            <person name="Li Y.F."/>
            <person name="Zhong Z.M."/>
            <person name="Liu X."/>
            <person name="Yu X."/>
            <person name="Liu D.K."/>
            <person name="Tu X.D."/>
            <person name="Liu B."/>
            <person name="Hao Y."/>
            <person name="Liao X.Y."/>
            <person name="Jiang Y.T."/>
            <person name="Sun W.H."/>
            <person name="Chen J."/>
            <person name="Chen Y.Q."/>
            <person name="Ai Y."/>
            <person name="Zhai J.W."/>
            <person name="Wu S.S."/>
            <person name="Zhou Z."/>
            <person name="Hsiao Y.Y."/>
            <person name="Wu W.L."/>
            <person name="Chen Y.Y."/>
            <person name="Lin Y.F."/>
            <person name="Hsu J.L."/>
            <person name="Li C.Y."/>
            <person name="Wang Z.W."/>
            <person name="Zhao X."/>
            <person name="Zhong W.Y."/>
            <person name="Ma X.K."/>
            <person name="Ma L."/>
            <person name="Huang J."/>
            <person name="Chen G.Z."/>
            <person name="Huang M.Z."/>
            <person name="Huang L."/>
            <person name="Peng D.H."/>
            <person name="Luo Y.B."/>
            <person name="Zou S.Q."/>
            <person name="Chen S.P."/>
            <person name="Lan S."/>
            <person name="Tsai W.C."/>
            <person name="Van de Peer Y."/>
            <person name="Liu Z.J."/>
        </authorList>
    </citation>
    <scope>NUCLEOTIDE SEQUENCE [LARGE SCALE GENOMIC DNA]</scope>
    <source>
        <strain evidence="1">Lor288</strain>
    </source>
</reference>
<accession>A0ABR2ME71</accession>
<evidence type="ECO:0000313" key="1">
    <source>
        <dbReference type="EMBL" id="KAK8962442.1"/>
    </source>
</evidence>
<protein>
    <submittedName>
        <fullName evidence="1">Uncharacterized protein</fullName>
    </submittedName>
</protein>
<name>A0ABR2ME71_9ASPA</name>
<keyword evidence="2" id="KW-1185">Reference proteome</keyword>
<dbReference type="Proteomes" id="UP001412067">
    <property type="component" value="Unassembled WGS sequence"/>
</dbReference>
<organism evidence="1 2">
    <name type="scientific">Platanthera guangdongensis</name>
    <dbReference type="NCBI Taxonomy" id="2320717"/>
    <lineage>
        <taxon>Eukaryota</taxon>
        <taxon>Viridiplantae</taxon>
        <taxon>Streptophyta</taxon>
        <taxon>Embryophyta</taxon>
        <taxon>Tracheophyta</taxon>
        <taxon>Spermatophyta</taxon>
        <taxon>Magnoliopsida</taxon>
        <taxon>Liliopsida</taxon>
        <taxon>Asparagales</taxon>
        <taxon>Orchidaceae</taxon>
        <taxon>Orchidoideae</taxon>
        <taxon>Orchideae</taxon>
        <taxon>Orchidinae</taxon>
        <taxon>Platanthera</taxon>
    </lineage>
</organism>
<dbReference type="PANTHER" id="PTHR36730">
    <property type="entry name" value="OS03G0210700 PROTEIN"/>
    <property type="match status" value="1"/>
</dbReference>
<sequence length="213" mass="23641">MSRSLLLPPPVRCCCSRLPIASAAAPASRSPVLPISPIHGSPSPPFLERRMKKSFNRSFKSAESRRSAYAFPSTIALLPQSFVALRAAIPMPASISILLWTTAVNAGFLSGFSGLESVPGPQLPEVDFLKKWNDENPKKYAEFDSRFRSSNVLKDLLEKSKLNKERSSKIIQRLYALKMQEECVFGAQAAIASRSLVLCGFTEKKKTRLRRLQ</sequence>
<gene>
    <name evidence="1" type="ORF">KSP40_PGU015464</name>
</gene>